<name>A0A5D4XT49_9GAMM</name>
<keyword evidence="1" id="KW-1133">Transmembrane helix</keyword>
<feature type="transmembrane region" description="Helical" evidence="1">
    <location>
        <begin position="355"/>
        <end position="380"/>
    </location>
</feature>
<feature type="transmembrane region" description="Helical" evidence="1">
    <location>
        <begin position="99"/>
        <end position="117"/>
    </location>
</feature>
<feature type="transmembrane region" description="Helical" evidence="1">
    <location>
        <begin position="216"/>
        <end position="235"/>
    </location>
</feature>
<dbReference type="EMBL" id="VTFT01000001">
    <property type="protein sequence ID" value="TYT25930.1"/>
    <property type="molecule type" value="Genomic_DNA"/>
</dbReference>
<evidence type="ECO:0000313" key="3">
    <source>
        <dbReference type="Proteomes" id="UP000324973"/>
    </source>
</evidence>
<keyword evidence="1" id="KW-0472">Membrane</keyword>
<dbReference type="RefSeq" id="WP_149102480.1">
    <property type="nucleotide sequence ID" value="NZ_VTFT01000001.1"/>
</dbReference>
<reference evidence="2 3" key="1">
    <citation type="submission" date="2019-08" db="EMBL/GenBank/DDBJ databases">
        <title>Luteimonas viscosus sp. nov., isolated from soil of a sunflower field.</title>
        <authorList>
            <person name="Jianli Z."/>
            <person name="Ying Z."/>
        </authorList>
    </citation>
    <scope>NUCLEOTIDE SEQUENCE [LARGE SCALE GENOMIC DNA]</scope>
    <source>
        <strain evidence="2 3">XBU10</strain>
    </source>
</reference>
<proteinExistence type="predicted"/>
<feature type="transmembrane region" description="Helical" evidence="1">
    <location>
        <begin position="299"/>
        <end position="316"/>
    </location>
</feature>
<comment type="caution">
    <text evidence="2">The sequence shown here is derived from an EMBL/GenBank/DDBJ whole genome shotgun (WGS) entry which is preliminary data.</text>
</comment>
<keyword evidence="3" id="KW-1185">Reference proteome</keyword>
<sequence length="382" mass="39231">MTPTSATSLVPADNAFALLAVLFLLTAVGAALEKTGIGKRVSGVMLVIAIAIALAQFDIIPSSAPVYDVIWTYLVPLAIALFLLRADLVSIVVDGGRTLVAFLFGAVGVVAGAWLGARLLDLGPFEAEYAAVFSATYVGGSLNFAAVAEAVGFRDPTALATGVAIDNVLGLGYLLLAGAAATWSVFRSRFAWRAELLTGAVGDADDAARVPTVIDLALALGLATLACAAGIELAARLGQPAYAILYITLAMVAIATLGSRWLKSIAGPELAATLFMYLFFAMLGAGADLGAMWGAAPALFVYVLVIFAVHIVFLLVGARICRLNHAEIVIASTACIGGPPIAIAFAVLFGWRRLAVAAVATGVLGYVLGNFVGIGVYEVVAP</sequence>
<organism evidence="2 3">
    <name type="scientific">Luteimonas viscosa</name>
    <dbReference type="NCBI Taxonomy" id="1132694"/>
    <lineage>
        <taxon>Bacteria</taxon>
        <taxon>Pseudomonadati</taxon>
        <taxon>Pseudomonadota</taxon>
        <taxon>Gammaproteobacteria</taxon>
        <taxon>Lysobacterales</taxon>
        <taxon>Lysobacteraceae</taxon>
        <taxon>Luteimonas</taxon>
    </lineage>
</organism>
<feature type="transmembrane region" description="Helical" evidence="1">
    <location>
        <begin position="274"/>
        <end position="293"/>
    </location>
</feature>
<dbReference type="Proteomes" id="UP000324973">
    <property type="component" value="Unassembled WGS sequence"/>
</dbReference>
<feature type="transmembrane region" description="Helical" evidence="1">
    <location>
        <begin position="328"/>
        <end position="349"/>
    </location>
</feature>
<dbReference type="AlphaFoldDB" id="A0A5D4XT49"/>
<feature type="transmembrane region" description="Helical" evidence="1">
    <location>
        <begin position="129"/>
        <end position="148"/>
    </location>
</feature>
<feature type="transmembrane region" description="Helical" evidence="1">
    <location>
        <begin position="41"/>
        <end position="59"/>
    </location>
</feature>
<dbReference type="InterPro" id="IPR008537">
    <property type="entry name" value="DUF819"/>
</dbReference>
<feature type="transmembrane region" description="Helical" evidence="1">
    <location>
        <begin position="71"/>
        <end position="93"/>
    </location>
</feature>
<dbReference type="PANTHER" id="PTHR34289:SF8">
    <property type="entry name" value="DUF819 DOMAIN-CONTAINING PROTEIN"/>
    <property type="match status" value="1"/>
</dbReference>
<feature type="transmembrane region" description="Helical" evidence="1">
    <location>
        <begin position="168"/>
        <end position="186"/>
    </location>
</feature>
<dbReference type="Pfam" id="PF05684">
    <property type="entry name" value="DUF819"/>
    <property type="match status" value="1"/>
</dbReference>
<dbReference type="OrthoDB" id="653763at2"/>
<accession>A0A5D4XT49</accession>
<protein>
    <submittedName>
        <fullName evidence="2">DUF819 family protein</fullName>
    </submittedName>
</protein>
<gene>
    <name evidence="2" type="ORF">FZO89_06505</name>
</gene>
<evidence type="ECO:0000256" key="1">
    <source>
        <dbReference type="SAM" id="Phobius"/>
    </source>
</evidence>
<evidence type="ECO:0000313" key="2">
    <source>
        <dbReference type="EMBL" id="TYT25930.1"/>
    </source>
</evidence>
<keyword evidence="1" id="KW-0812">Transmembrane</keyword>
<feature type="transmembrane region" description="Helical" evidence="1">
    <location>
        <begin position="241"/>
        <end position="262"/>
    </location>
</feature>
<dbReference type="PANTHER" id="PTHR34289">
    <property type="entry name" value="PROTEIN, PUTATIVE (DUF819)-RELATED"/>
    <property type="match status" value="1"/>
</dbReference>